<keyword evidence="7" id="KW-0460">Magnesium</keyword>
<dbReference type="GO" id="GO:0003341">
    <property type="term" value="P:cilium movement"/>
    <property type="evidence" value="ECO:0007669"/>
    <property type="project" value="TreeGrafter"/>
</dbReference>
<evidence type="ECO:0000256" key="11">
    <source>
        <dbReference type="ARBA" id="ARBA00080200"/>
    </source>
</evidence>
<dbReference type="PROSITE" id="PS51374">
    <property type="entry name" value="NDPK_LIKE"/>
    <property type="match status" value="1"/>
</dbReference>
<dbReference type="SUPFAM" id="SSF54919">
    <property type="entry name" value="Nucleoside diphosphate kinase, NDK"/>
    <property type="match status" value="1"/>
</dbReference>
<comment type="similarity">
    <text evidence="2 12 13">Belongs to the NDK family.</text>
</comment>
<dbReference type="CDD" id="cd22970">
    <property type="entry name" value="DD_NDKH5-like"/>
    <property type="match status" value="1"/>
</dbReference>
<feature type="binding site" evidence="12">
    <location>
        <position position="116"/>
    </location>
    <ligand>
        <name>ATP</name>
        <dbReference type="ChEBI" id="CHEBI:30616"/>
    </ligand>
</feature>
<dbReference type="InterPro" id="IPR007858">
    <property type="entry name" value="Dpy-30_motif"/>
</dbReference>
<dbReference type="GO" id="GO:0046872">
    <property type="term" value="F:metal ion binding"/>
    <property type="evidence" value="ECO:0007669"/>
    <property type="project" value="UniProtKB-KW"/>
</dbReference>
<dbReference type="InterPro" id="IPR034907">
    <property type="entry name" value="NDK-like_dom"/>
</dbReference>
<feature type="domain" description="Nucleoside diphosphate kinase-like" evidence="14">
    <location>
        <begin position="28"/>
        <end position="166"/>
    </location>
</feature>
<keyword evidence="6" id="KW-0378">Hydrolase</keyword>
<evidence type="ECO:0000256" key="13">
    <source>
        <dbReference type="RuleBase" id="RU004011"/>
    </source>
</evidence>
<dbReference type="PANTHER" id="PTHR46161">
    <property type="entry name" value="NUCLEOSIDE DIPHOSPHATE KINASE"/>
    <property type="match status" value="1"/>
</dbReference>
<feature type="binding site" evidence="12">
    <location>
        <position position="110"/>
    </location>
    <ligand>
        <name>ATP</name>
        <dbReference type="ChEBI" id="CHEBI:30616"/>
    </ligand>
</feature>
<dbReference type="GO" id="GO:1902176">
    <property type="term" value="P:negative regulation of oxidative stress-induced intrinsic apoptotic signaling pathway"/>
    <property type="evidence" value="ECO:0007669"/>
    <property type="project" value="TreeGrafter"/>
</dbReference>
<dbReference type="EnsemblMetazoa" id="CLYHEMT010599.1">
    <property type="protein sequence ID" value="CLYHEMP010599.1"/>
    <property type="gene ID" value="CLYHEMG010599"/>
</dbReference>
<dbReference type="GO" id="GO:0005929">
    <property type="term" value="C:cilium"/>
    <property type="evidence" value="ECO:0007669"/>
    <property type="project" value="UniProtKB-SubCell"/>
</dbReference>
<organism evidence="15 16">
    <name type="scientific">Clytia hemisphaerica</name>
    <dbReference type="NCBI Taxonomy" id="252671"/>
    <lineage>
        <taxon>Eukaryota</taxon>
        <taxon>Metazoa</taxon>
        <taxon>Cnidaria</taxon>
        <taxon>Hydrozoa</taxon>
        <taxon>Hydroidolina</taxon>
        <taxon>Leptothecata</taxon>
        <taxon>Obeliida</taxon>
        <taxon>Clytiidae</taxon>
        <taxon>Clytia</taxon>
    </lineage>
</organism>
<keyword evidence="5" id="KW-0479">Metal-binding</keyword>
<dbReference type="InterPro" id="IPR001564">
    <property type="entry name" value="Nucleoside_diP_kinase"/>
</dbReference>
<evidence type="ECO:0000256" key="9">
    <source>
        <dbReference type="ARBA" id="ARBA00023273"/>
    </source>
</evidence>
<dbReference type="SMART" id="SM00562">
    <property type="entry name" value="NDK"/>
    <property type="match status" value="1"/>
</dbReference>
<evidence type="ECO:0000313" key="16">
    <source>
        <dbReference type="Proteomes" id="UP000594262"/>
    </source>
</evidence>
<proteinExistence type="inferred from homology"/>
<protein>
    <recommendedName>
        <fullName evidence="10">Nucleoside diphosphate kinase homolog 5</fullName>
    </recommendedName>
    <alternativeName>
        <fullName evidence="11">3'-5' exonuclease NME5</fullName>
    </alternativeName>
</protein>
<dbReference type="GO" id="GO:0004550">
    <property type="term" value="F:nucleoside diphosphate kinase activity"/>
    <property type="evidence" value="ECO:0007669"/>
    <property type="project" value="InterPro"/>
</dbReference>
<dbReference type="FunFam" id="3.30.70.141:FF:000010">
    <property type="entry name" value="Nucleoside diphosphate kinase 7"/>
    <property type="match status" value="1"/>
</dbReference>
<feature type="binding site" evidence="12">
    <location>
        <position position="82"/>
    </location>
    <ligand>
        <name>ATP</name>
        <dbReference type="ChEBI" id="CHEBI:30616"/>
    </ligand>
</feature>
<keyword evidence="4" id="KW-0963">Cytoplasm</keyword>
<dbReference type="Gene3D" id="1.20.890.10">
    <property type="entry name" value="cAMP-dependent protein kinase regulatory subunit, dimerization-anchoring domain"/>
    <property type="match status" value="1"/>
</dbReference>
<dbReference type="InterPro" id="IPR023005">
    <property type="entry name" value="Nucleoside_diP_kinase_AS"/>
</dbReference>
<evidence type="ECO:0000256" key="8">
    <source>
        <dbReference type="ARBA" id="ARBA00023080"/>
    </source>
</evidence>
<dbReference type="InterPro" id="IPR036850">
    <property type="entry name" value="NDK-like_dom_sf"/>
</dbReference>
<feature type="active site" description="Pros-phosphohistidine intermediate" evidence="12">
    <location>
        <position position="143"/>
    </location>
</feature>
<evidence type="ECO:0000313" key="15">
    <source>
        <dbReference type="EnsemblMetazoa" id="CLYHEMP010599.1"/>
    </source>
</evidence>
<evidence type="ECO:0000256" key="7">
    <source>
        <dbReference type="ARBA" id="ARBA00022842"/>
    </source>
</evidence>
<keyword evidence="9" id="KW-0966">Cell projection</keyword>
<dbReference type="GO" id="GO:0006228">
    <property type="term" value="P:UTP biosynthetic process"/>
    <property type="evidence" value="ECO:0007669"/>
    <property type="project" value="InterPro"/>
</dbReference>
<evidence type="ECO:0000256" key="10">
    <source>
        <dbReference type="ARBA" id="ARBA00072632"/>
    </source>
</evidence>
<dbReference type="FunFam" id="1.20.890.10:FF:000008">
    <property type="entry name" value="Nucleoside diphosphate kinase homolog 5"/>
    <property type="match status" value="1"/>
</dbReference>
<dbReference type="PRINTS" id="PR01243">
    <property type="entry name" value="NUCDPKINASE"/>
</dbReference>
<accession>A0A7M5VGB2</accession>
<keyword evidence="8" id="KW-0546">Nucleotide metabolism</keyword>
<dbReference type="PANTHER" id="PTHR46161:SF1">
    <property type="entry name" value="NUCLEOSIDE DIPHOSPHATE KINASE HOMOLOG 5"/>
    <property type="match status" value="1"/>
</dbReference>
<feature type="binding site" evidence="12">
    <location>
        <position position="140"/>
    </location>
    <ligand>
        <name>ATP</name>
        <dbReference type="ChEBI" id="CHEBI:30616"/>
    </ligand>
</feature>
<dbReference type="OrthoDB" id="1729737at2759"/>
<sequence length="230" mass="25816">KILETAAESGSLIEINENMEIASSYIHVEQTLAIIKPDAIENASEIEERVLNEGFTILQTRRVHLTPEQTSEFYVEHYGKMFFPSLVAFMSSGDILAMILARKNGIKHWRSVIGPTQTSKARDEAPDSLRALYGTDNQRNAVHGSDSPDSALREIHFFFPNAILEPLPTSTEAKDYLTRDVNPTLLQGLTELCKRKPTDPLIWLSDWLAENNPNKPIIREPGEITEPSSD</sequence>
<dbReference type="GO" id="GO:0006241">
    <property type="term" value="P:CTP biosynthetic process"/>
    <property type="evidence" value="ECO:0007669"/>
    <property type="project" value="InterPro"/>
</dbReference>
<evidence type="ECO:0000256" key="4">
    <source>
        <dbReference type="ARBA" id="ARBA00022490"/>
    </source>
</evidence>
<dbReference type="PROSITE" id="PS00469">
    <property type="entry name" value="NDPK"/>
    <property type="match status" value="1"/>
</dbReference>
<dbReference type="GO" id="GO:0006183">
    <property type="term" value="P:GTP biosynthetic process"/>
    <property type="evidence" value="ECO:0007669"/>
    <property type="project" value="InterPro"/>
</dbReference>
<evidence type="ECO:0000259" key="14">
    <source>
        <dbReference type="SMART" id="SM00562"/>
    </source>
</evidence>
<evidence type="ECO:0000256" key="12">
    <source>
        <dbReference type="PROSITE-ProRule" id="PRU00706"/>
    </source>
</evidence>
<evidence type="ECO:0000256" key="1">
    <source>
        <dbReference type="ARBA" id="ARBA00004138"/>
    </source>
</evidence>
<comment type="subcellular location">
    <subcellularLocation>
        <location evidence="1">Cell projection</location>
        <location evidence="1">Cilium</location>
    </subcellularLocation>
</comment>
<evidence type="ECO:0000256" key="2">
    <source>
        <dbReference type="ARBA" id="ARBA00008142"/>
    </source>
</evidence>
<evidence type="ECO:0000256" key="6">
    <source>
        <dbReference type="ARBA" id="ARBA00022801"/>
    </source>
</evidence>
<dbReference type="Proteomes" id="UP000594262">
    <property type="component" value="Unplaced"/>
</dbReference>
<evidence type="ECO:0000256" key="3">
    <source>
        <dbReference type="ARBA" id="ARBA00022473"/>
    </source>
</evidence>
<name>A0A7M5VGB2_9CNID</name>
<reference evidence="15" key="1">
    <citation type="submission" date="2021-01" db="UniProtKB">
        <authorList>
            <consortium name="EnsemblMetazoa"/>
        </authorList>
    </citation>
    <scope>IDENTIFICATION</scope>
</reference>
<dbReference type="AlphaFoldDB" id="A0A7M5VGB2"/>
<keyword evidence="3" id="KW-0217">Developmental protein</keyword>
<feature type="binding site" evidence="12">
    <location>
        <position position="36"/>
    </location>
    <ligand>
        <name>ATP</name>
        <dbReference type="ChEBI" id="CHEBI:30616"/>
    </ligand>
</feature>
<keyword evidence="16" id="KW-1185">Reference proteome</keyword>
<dbReference type="GO" id="GO:0016787">
    <property type="term" value="F:hydrolase activity"/>
    <property type="evidence" value="ECO:0007669"/>
    <property type="project" value="UniProtKB-KW"/>
</dbReference>
<evidence type="ECO:0000256" key="5">
    <source>
        <dbReference type="ARBA" id="ARBA00022723"/>
    </source>
</evidence>
<dbReference type="Pfam" id="PF05186">
    <property type="entry name" value="Dpy-30"/>
    <property type="match status" value="1"/>
</dbReference>
<dbReference type="Gene3D" id="3.30.70.141">
    <property type="entry name" value="Nucleoside diphosphate kinase-like domain"/>
    <property type="match status" value="1"/>
</dbReference>
<dbReference type="Pfam" id="PF00334">
    <property type="entry name" value="NDK"/>
    <property type="match status" value="1"/>
</dbReference>
<feature type="binding site" evidence="12">
    <location>
        <position position="130"/>
    </location>
    <ligand>
        <name>ATP</name>
        <dbReference type="ChEBI" id="CHEBI:30616"/>
    </ligand>
</feature>